<keyword evidence="3 9" id="KW-0285">Flavoprotein</keyword>
<evidence type="ECO:0000256" key="12">
    <source>
        <dbReference type="PIRSR" id="PIRSR006621-2"/>
    </source>
</evidence>
<feature type="binding site" evidence="9 12">
    <location>
        <position position="167"/>
    </location>
    <ligand>
        <name>FMN</name>
        <dbReference type="ChEBI" id="CHEBI:58210"/>
    </ligand>
</feature>
<evidence type="ECO:0000256" key="11">
    <source>
        <dbReference type="PIRSR" id="PIRSR006621-1"/>
    </source>
</evidence>
<dbReference type="Pfam" id="PF01207">
    <property type="entry name" value="Dus"/>
    <property type="match status" value="1"/>
</dbReference>
<protein>
    <recommendedName>
        <fullName evidence="9">tRNA-dihydrouridine(20/20a) synthase</fullName>
        <ecNumber evidence="9">1.3.1.91</ecNumber>
    </recommendedName>
    <alternativeName>
        <fullName evidence="9">U20-specific dihydrouridine synthase</fullName>
        <shortName evidence="9">U20-specific Dus</shortName>
    </alternativeName>
    <alternativeName>
        <fullName evidence="9">tRNA-dihydrouridine synthase A</fullName>
    </alternativeName>
</protein>
<evidence type="ECO:0000256" key="2">
    <source>
        <dbReference type="ARBA" id="ARBA00022555"/>
    </source>
</evidence>
<dbReference type="EMBL" id="BJZO01000027">
    <property type="protein sequence ID" value="GEO81156.1"/>
    <property type="molecule type" value="Genomic_DNA"/>
</dbReference>
<dbReference type="InterPro" id="IPR004653">
    <property type="entry name" value="DusA"/>
</dbReference>
<dbReference type="GO" id="GO:0000049">
    <property type="term" value="F:tRNA binding"/>
    <property type="evidence" value="ECO:0007669"/>
    <property type="project" value="UniProtKB-UniRule"/>
</dbReference>
<dbReference type="HAMAP" id="MF_02041">
    <property type="entry name" value="DusA_subfam"/>
    <property type="match status" value="1"/>
</dbReference>
<feature type="domain" description="DUS-like FMN-binding" evidence="13">
    <location>
        <begin position="10"/>
        <end position="317"/>
    </location>
</feature>
<dbReference type="PANTHER" id="PTHR42907">
    <property type="entry name" value="FMN-LINKED OXIDOREDUCTASES SUPERFAMILY PROTEIN"/>
    <property type="match status" value="1"/>
</dbReference>
<keyword evidence="12" id="KW-0547">Nucleotide-binding</keyword>
<feature type="site" description="Interacts with tRNA" evidence="9">
    <location>
        <position position="92"/>
    </location>
</feature>
<keyword evidence="7 9" id="KW-0694">RNA-binding</keyword>
<dbReference type="GO" id="GO:0102264">
    <property type="term" value="F:tRNA-dihydrouridine20 synthase activity"/>
    <property type="evidence" value="ECO:0007669"/>
    <property type="project" value="UniProtKB-EC"/>
</dbReference>
<comment type="similarity">
    <text evidence="10">Belongs to the dus family.</text>
</comment>
<dbReference type="Gene3D" id="3.20.20.70">
    <property type="entry name" value="Aldolase class I"/>
    <property type="match status" value="1"/>
</dbReference>
<comment type="catalytic activity">
    <reaction evidence="9">
        <text>5,6-dihydrouridine(20a) in tRNA + NAD(+) = uridine(20a) in tRNA + NADH + H(+)</text>
        <dbReference type="Rhea" id="RHEA:53348"/>
        <dbReference type="Rhea" id="RHEA-COMP:13535"/>
        <dbReference type="Rhea" id="RHEA-COMP:13536"/>
        <dbReference type="ChEBI" id="CHEBI:15378"/>
        <dbReference type="ChEBI" id="CHEBI:57540"/>
        <dbReference type="ChEBI" id="CHEBI:57945"/>
        <dbReference type="ChEBI" id="CHEBI:65315"/>
        <dbReference type="ChEBI" id="CHEBI:74443"/>
    </reaction>
</comment>
<organism evidence="14 15">
    <name type="scientific">Pararhodospirillum oryzae</name>
    <dbReference type="NCBI Taxonomy" id="478448"/>
    <lineage>
        <taxon>Bacteria</taxon>
        <taxon>Pseudomonadati</taxon>
        <taxon>Pseudomonadota</taxon>
        <taxon>Alphaproteobacteria</taxon>
        <taxon>Rhodospirillales</taxon>
        <taxon>Rhodospirillaceae</taxon>
        <taxon>Pararhodospirillum</taxon>
    </lineage>
</organism>
<dbReference type="RefSeq" id="WP_218032773.1">
    <property type="nucleotide sequence ID" value="NZ_BJZO01000027.1"/>
</dbReference>
<keyword evidence="15" id="KW-1185">Reference proteome</keyword>
<evidence type="ECO:0000256" key="4">
    <source>
        <dbReference type="ARBA" id="ARBA00022643"/>
    </source>
</evidence>
<dbReference type="NCBIfam" id="TIGR00742">
    <property type="entry name" value="yjbN"/>
    <property type="match status" value="1"/>
</dbReference>
<dbReference type="InterPro" id="IPR001269">
    <property type="entry name" value="DUS_fam"/>
</dbReference>
<dbReference type="GO" id="GO:0010181">
    <property type="term" value="F:FMN binding"/>
    <property type="evidence" value="ECO:0007669"/>
    <property type="project" value="UniProtKB-UniRule"/>
</dbReference>
<evidence type="ECO:0000259" key="13">
    <source>
        <dbReference type="Pfam" id="PF01207"/>
    </source>
</evidence>
<evidence type="ECO:0000256" key="10">
    <source>
        <dbReference type="PIRNR" id="PIRNR006621"/>
    </source>
</evidence>
<dbReference type="PROSITE" id="PS01136">
    <property type="entry name" value="UPF0034"/>
    <property type="match status" value="1"/>
</dbReference>
<dbReference type="InterPro" id="IPR018517">
    <property type="entry name" value="tRNA_hU_synthase_CS"/>
</dbReference>
<dbReference type="Proteomes" id="UP000321567">
    <property type="component" value="Unassembled WGS sequence"/>
</dbReference>
<dbReference type="PANTHER" id="PTHR42907:SF1">
    <property type="entry name" value="FMN-LINKED OXIDOREDUCTASES SUPERFAMILY PROTEIN"/>
    <property type="match status" value="1"/>
</dbReference>
<keyword evidence="6 9" id="KW-0521">NADP</keyword>
<comment type="catalytic activity">
    <reaction evidence="9">
        <text>5,6-dihydrouridine(20) in tRNA + NADP(+) = uridine(20) in tRNA + NADPH + H(+)</text>
        <dbReference type="Rhea" id="RHEA:53336"/>
        <dbReference type="Rhea" id="RHEA-COMP:13533"/>
        <dbReference type="Rhea" id="RHEA-COMP:13534"/>
        <dbReference type="ChEBI" id="CHEBI:15378"/>
        <dbReference type="ChEBI" id="CHEBI:57783"/>
        <dbReference type="ChEBI" id="CHEBI:58349"/>
        <dbReference type="ChEBI" id="CHEBI:65315"/>
        <dbReference type="ChEBI" id="CHEBI:74443"/>
        <dbReference type="EC" id="1.3.1.91"/>
    </reaction>
</comment>
<comment type="cofactor">
    <cofactor evidence="1 9 10 12">
        <name>FMN</name>
        <dbReference type="ChEBI" id="CHEBI:58210"/>
    </cofactor>
</comment>
<dbReference type="AlphaFoldDB" id="A0A512H6R0"/>
<dbReference type="SUPFAM" id="SSF51395">
    <property type="entry name" value="FMN-linked oxidoreductases"/>
    <property type="match status" value="1"/>
</dbReference>
<feature type="binding site" evidence="9">
    <location>
        <begin position="12"/>
        <end position="14"/>
    </location>
    <ligand>
        <name>FMN</name>
        <dbReference type="ChEBI" id="CHEBI:58210"/>
    </ligand>
</feature>
<evidence type="ECO:0000256" key="9">
    <source>
        <dbReference type="HAMAP-Rule" id="MF_02041"/>
    </source>
</evidence>
<feature type="binding site" evidence="9 12">
    <location>
        <begin position="207"/>
        <end position="209"/>
    </location>
    <ligand>
        <name>FMN</name>
        <dbReference type="ChEBI" id="CHEBI:58210"/>
    </ligand>
</feature>
<feature type="site" description="Interacts with tRNA; defines subfamily-specific binding signature" evidence="9">
    <location>
        <position position="308"/>
    </location>
</feature>
<name>A0A512H6R0_9PROT</name>
<feature type="active site" description="Proton donor" evidence="9 11">
    <location>
        <position position="95"/>
    </location>
</feature>
<reference evidence="14 15" key="1">
    <citation type="submission" date="2019-07" db="EMBL/GenBank/DDBJ databases">
        <title>Whole genome shotgun sequence of Rhodospirillum oryzae NBRC 107573.</title>
        <authorList>
            <person name="Hosoyama A."/>
            <person name="Uohara A."/>
            <person name="Ohji S."/>
            <person name="Ichikawa N."/>
        </authorList>
    </citation>
    <scope>NUCLEOTIDE SEQUENCE [LARGE SCALE GENOMIC DNA]</scope>
    <source>
        <strain evidence="14 15">NBRC 107573</strain>
    </source>
</reference>
<comment type="function">
    <text evidence="9">Catalyzes the synthesis of 5,6-dihydrouridine (D), a modified base found in the D-loop of most tRNAs, via the reduction of the C5-C6 double bond in target uridines. Specifically modifies U20 and U20a in tRNAs.</text>
</comment>
<dbReference type="Gene3D" id="1.20.120.1460">
    <property type="match status" value="1"/>
</dbReference>
<gene>
    <name evidence="9 14" type="primary">dusA</name>
    <name evidence="14" type="ORF">ROR02_12870</name>
</gene>
<feature type="binding site" evidence="9 12">
    <location>
        <position position="65"/>
    </location>
    <ligand>
        <name>FMN</name>
        <dbReference type="ChEBI" id="CHEBI:58210"/>
    </ligand>
</feature>
<comment type="caution">
    <text evidence="9">Lacks conserved residue(s) required for the propagation of feature annotation.</text>
</comment>
<evidence type="ECO:0000256" key="6">
    <source>
        <dbReference type="ARBA" id="ARBA00022857"/>
    </source>
</evidence>
<comment type="caution">
    <text evidence="14">The sequence shown here is derived from an EMBL/GenBank/DDBJ whole genome shotgun (WGS) entry which is preliminary data.</text>
</comment>
<keyword evidence="5 9" id="KW-0819">tRNA processing</keyword>
<accession>A0A512H6R0</accession>
<evidence type="ECO:0000256" key="3">
    <source>
        <dbReference type="ARBA" id="ARBA00022630"/>
    </source>
</evidence>
<feature type="binding site" evidence="9 12">
    <location>
        <begin position="239"/>
        <end position="240"/>
    </location>
    <ligand>
        <name>FMN</name>
        <dbReference type="ChEBI" id="CHEBI:58210"/>
    </ligand>
</feature>
<dbReference type="GO" id="GO:0050660">
    <property type="term" value="F:flavin adenine dinucleotide binding"/>
    <property type="evidence" value="ECO:0007669"/>
    <property type="project" value="InterPro"/>
</dbReference>
<feature type="binding site" evidence="9 12">
    <location>
        <position position="135"/>
    </location>
    <ligand>
        <name>FMN</name>
        <dbReference type="ChEBI" id="CHEBI:58210"/>
    </ligand>
</feature>
<evidence type="ECO:0000256" key="1">
    <source>
        <dbReference type="ARBA" id="ARBA00001917"/>
    </source>
</evidence>
<comment type="similarity">
    <text evidence="9">Belongs to the Dus family. DusA subfamily.</text>
</comment>
<evidence type="ECO:0000256" key="8">
    <source>
        <dbReference type="ARBA" id="ARBA00023002"/>
    </source>
</evidence>
<keyword evidence="8 9" id="KW-0560">Oxidoreductase</keyword>
<dbReference type="PIRSF" id="PIRSF006621">
    <property type="entry name" value="Dus"/>
    <property type="match status" value="1"/>
</dbReference>
<dbReference type="InterPro" id="IPR035587">
    <property type="entry name" value="DUS-like_FMN-bd"/>
</dbReference>
<sequence>MTIKNNRLCVAPMLDWTDRHDRWFLRRLTRHALLYTEMVTTAALLHADPARFLDHHPEEQPLALQLGGSTPEDLARSVRLAQPWGFAEINLNVGCPSDRVSKGRFGACLMAEPTLVAECLAAMIEAQPGTPMTVKHRIGIDDLDSYEALRGFVETVARAGVGTFIVHARKAWLNGLSPRENRTVPPLRHDVVHRLKADFPNLDIVLNGGITSVDEALAHMSPAFEPPEGQSPVDGVMIGRAAYETPFILALADRRVFGTDTPLPDRHAVVRALVPYAERMVARGEPVHRLTRHVLGLFHGCPGARAFRRTLGEAAARPGAPARVLLDALALVPEPVPEASTAPFFVSPPVEEILA</sequence>
<comment type="catalytic activity">
    <reaction evidence="9">
        <text>5,6-dihydrouridine(20a) in tRNA + NADP(+) = uridine(20a) in tRNA + NADPH + H(+)</text>
        <dbReference type="Rhea" id="RHEA:53344"/>
        <dbReference type="Rhea" id="RHEA-COMP:13535"/>
        <dbReference type="Rhea" id="RHEA-COMP:13536"/>
        <dbReference type="ChEBI" id="CHEBI:15378"/>
        <dbReference type="ChEBI" id="CHEBI:57783"/>
        <dbReference type="ChEBI" id="CHEBI:58349"/>
        <dbReference type="ChEBI" id="CHEBI:65315"/>
        <dbReference type="ChEBI" id="CHEBI:74443"/>
    </reaction>
</comment>
<evidence type="ECO:0000256" key="5">
    <source>
        <dbReference type="ARBA" id="ARBA00022694"/>
    </source>
</evidence>
<dbReference type="GO" id="GO:0102266">
    <property type="term" value="F:tRNA-dihydrouridine20a synthase activity"/>
    <property type="evidence" value="ECO:0007669"/>
    <property type="project" value="RHEA"/>
</dbReference>
<dbReference type="InterPro" id="IPR013785">
    <property type="entry name" value="Aldolase_TIM"/>
</dbReference>
<evidence type="ECO:0000313" key="14">
    <source>
        <dbReference type="EMBL" id="GEO81156.1"/>
    </source>
</evidence>
<dbReference type="CDD" id="cd02801">
    <property type="entry name" value="DUS_like_FMN"/>
    <property type="match status" value="1"/>
</dbReference>
<feature type="site" description="Interacts with tRNA" evidence="9">
    <location>
        <position position="182"/>
    </location>
</feature>
<keyword evidence="4 9" id="KW-0288">FMN</keyword>
<evidence type="ECO:0000256" key="7">
    <source>
        <dbReference type="ARBA" id="ARBA00022884"/>
    </source>
</evidence>
<dbReference type="EC" id="1.3.1.91" evidence="9"/>
<evidence type="ECO:0000313" key="15">
    <source>
        <dbReference type="Proteomes" id="UP000321567"/>
    </source>
</evidence>
<proteinExistence type="inferred from homology"/>
<feature type="site" description="Interacts with tRNA; defines subfamily-specific binding signature" evidence="9">
    <location>
        <position position="305"/>
    </location>
</feature>
<dbReference type="NCBIfam" id="NF008774">
    <property type="entry name" value="PRK11815.1"/>
    <property type="match status" value="1"/>
</dbReference>
<comment type="catalytic activity">
    <reaction evidence="9">
        <text>5,6-dihydrouridine(20) in tRNA + NAD(+) = uridine(20) in tRNA + NADH + H(+)</text>
        <dbReference type="Rhea" id="RHEA:53340"/>
        <dbReference type="Rhea" id="RHEA-COMP:13533"/>
        <dbReference type="Rhea" id="RHEA-COMP:13534"/>
        <dbReference type="ChEBI" id="CHEBI:15378"/>
        <dbReference type="ChEBI" id="CHEBI:57540"/>
        <dbReference type="ChEBI" id="CHEBI:57945"/>
        <dbReference type="ChEBI" id="CHEBI:65315"/>
        <dbReference type="ChEBI" id="CHEBI:74443"/>
        <dbReference type="EC" id="1.3.1.91"/>
    </reaction>
</comment>
<keyword evidence="2 9" id="KW-0820">tRNA-binding</keyword>